<dbReference type="Proteomes" id="UP000596660">
    <property type="component" value="Unplaced"/>
</dbReference>
<dbReference type="GO" id="GO:0005789">
    <property type="term" value="C:endoplasmic reticulum membrane"/>
    <property type="evidence" value="ECO:0007669"/>
    <property type="project" value="UniProtKB-SubCell"/>
</dbReference>
<evidence type="ECO:0000256" key="4">
    <source>
        <dbReference type="ARBA" id="ARBA00022824"/>
    </source>
</evidence>
<comment type="similarity">
    <text evidence="9">Belongs to the auxin efflux carrier (TC 2.A.69.2) family.</text>
</comment>
<comment type="function">
    <text evidence="8">Involved in cellular auxin homeostasis by regulating auxin metabolism. Regulates intracellular auxin accumulation at the endoplasmic reticulum and thus auxin availability for nuclear auxin signaling.</text>
</comment>
<evidence type="ECO:0000256" key="2">
    <source>
        <dbReference type="ARBA" id="ARBA00022448"/>
    </source>
</evidence>
<feature type="transmembrane region" description="Helical" evidence="10">
    <location>
        <begin position="147"/>
        <end position="166"/>
    </location>
</feature>
<organism evidence="11 12">
    <name type="scientific">Chenopodium quinoa</name>
    <name type="common">Quinoa</name>
    <dbReference type="NCBI Taxonomy" id="63459"/>
    <lineage>
        <taxon>Eukaryota</taxon>
        <taxon>Viridiplantae</taxon>
        <taxon>Streptophyta</taxon>
        <taxon>Embryophyta</taxon>
        <taxon>Tracheophyta</taxon>
        <taxon>Spermatophyta</taxon>
        <taxon>Magnoliopsida</taxon>
        <taxon>eudicotyledons</taxon>
        <taxon>Gunneridae</taxon>
        <taxon>Pentapetalae</taxon>
        <taxon>Caryophyllales</taxon>
        <taxon>Chenopodiaceae</taxon>
        <taxon>Chenopodioideae</taxon>
        <taxon>Atripliceae</taxon>
        <taxon>Chenopodium</taxon>
    </lineage>
</organism>
<accession>A0A803MHR2</accession>
<feature type="transmembrane region" description="Helical" evidence="10">
    <location>
        <begin position="308"/>
        <end position="335"/>
    </location>
</feature>
<evidence type="ECO:0000256" key="10">
    <source>
        <dbReference type="SAM" id="Phobius"/>
    </source>
</evidence>
<dbReference type="GO" id="GO:0080162">
    <property type="term" value="P:endoplasmic reticulum to cytosol auxin transport"/>
    <property type="evidence" value="ECO:0007669"/>
    <property type="project" value="InterPro"/>
</dbReference>
<keyword evidence="3 10" id="KW-0812">Transmembrane</keyword>
<reference evidence="11" key="2">
    <citation type="submission" date="2021-03" db="UniProtKB">
        <authorList>
            <consortium name="EnsemblPlants"/>
        </authorList>
    </citation>
    <scope>IDENTIFICATION</scope>
</reference>
<dbReference type="InterPro" id="IPR004776">
    <property type="entry name" value="Mem_transp_PIN-like"/>
</dbReference>
<feature type="transmembrane region" description="Helical" evidence="10">
    <location>
        <begin position="235"/>
        <end position="253"/>
    </location>
</feature>
<evidence type="ECO:0000256" key="7">
    <source>
        <dbReference type="ARBA" id="ARBA00023294"/>
    </source>
</evidence>
<dbReference type="EnsemblPlants" id="AUR62029514-RA">
    <property type="protein sequence ID" value="AUR62029514-RA:cds"/>
    <property type="gene ID" value="AUR62029514"/>
</dbReference>
<protein>
    <submittedName>
        <fullName evidence="11">Uncharacterized protein</fullName>
    </submittedName>
</protein>
<dbReference type="Gramene" id="AUR62029514-RA">
    <property type="protein sequence ID" value="AUR62029514-RA:cds"/>
    <property type="gene ID" value="AUR62029514"/>
</dbReference>
<evidence type="ECO:0000256" key="3">
    <source>
        <dbReference type="ARBA" id="ARBA00022692"/>
    </source>
</evidence>
<keyword evidence="7" id="KW-0927">Auxin signaling pathway</keyword>
<evidence type="ECO:0000256" key="8">
    <source>
        <dbReference type="ARBA" id="ARBA00025100"/>
    </source>
</evidence>
<evidence type="ECO:0000256" key="9">
    <source>
        <dbReference type="ARBA" id="ARBA00025752"/>
    </source>
</evidence>
<feature type="transmembrane region" description="Helical" evidence="10">
    <location>
        <begin position="73"/>
        <end position="95"/>
    </location>
</feature>
<evidence type="ECO:0000256" key="1">
    <source>
        <dbReference type="ARBA" id="ARBA00004477"/>
    </source>
</evidence>
<proteinExistence type="inferred from homology"/>
<keyword evidence="5 10" id="KW-1133">Transmembrane helix</keyword>
<evidence type="ECO:0000256" key="6">
    <source>
        <dbReference type="ARBA" id="ARBA00023136"/>
    </source>
</evidence>
<dbReference type="PANTHER" id="PTHR31651">
    <property type="match status" value="1"/>
</dbReference>
<name>A0A803MHR2_CHEQI</name>
<keyword evidence="12" id="KW-1185">Reference proteome</keyword>
<keyword evidence="6 10" id="KW-0472">Membrane</keyword>
<evidence type="ECO:0000313" key="11">
    <source>
        <dbReference type="EnsemblPlants" id="AUR62029514-RA:cds"/>
    </source>
</evidence>
<evidence type="ECO:0000256" key="5">
    <source>
        <dbReference type="ARBA" id="ARBA00022989"/>
    </source>
</evidence>
<sequence length="336" mass="36625">MSGIINLLVMASMPIAKVLLLAAIGSFLGLDRVNILGEDARHHLNQVVFYVFNPALLASTLAKTITFESFLTLWFMPVNIFITYLIGSILGWVLIKVTKAPRHLKGLIIGACSAGNLGKLPLIIVPAMCREKGSPFGDVDVCQSYGLAYASLSMALGNFYIWSYTYNIIRISSREIVDVDANHSEVGDETYGKNTEFLLKPADYSLMTPNNKIPMSLKFQQMLSTFSGKINLKPLFSPSTIGVIVGFMIGLIPPLRKLLIGNDAPLHVIEDSAYLLGDAAIPTITLILGANLLLGTMTELFGNGQSEYSVILLWTYGLAAVALTLWSTIFLWLVAS</sequence>
<dbReference type="InterPro" id="IPR045033">
    <property type="entry name" value="PILS1/3/4/5/7"/>
</dbReference>
<dbReference type="AlphaFoldDB" id="A0A803MHR2"/>
<comment type="subcellular location">
    <subcellularLocation>
        <location evidence="1">Endoplasmic reticulum membrane</location>
        <topology evidence="1">Multi-pass membrane protein</topology>
    </subcellularLocation>
</comment>
<evidence type="ECO:0000313" key="12">
    <source>
        <dbReference type="Proteomes" id="UP000596660"/>
    </source>
</evidence>
<reference evidence="11" key="1">
    <citation type="journal article" date="2017" name="Nature">
        <title>The genome of Chenopodium quinoa.</title>
        <authorList>
            <person name="Jarvis D.E."/>
            <person name="Ho Y.S."/>
            <person name="Lightfoot D.J."/>
            <person name="Schmoeckel S.M."/>
            <person name="Li B."/>
            <person name="Borm T.J.A."/>
            <person name="Ohyanagi H."/>
            <person name="Mineta K."/>
            <person name="Michell C.T."/>
            <person name="Saber N."/>
            <person name="Kharbatia N.M."/>
            <person name="Rupper R.R."/>
            <person name="Sharp A.R."/>
            <person name="Dally N."/>
            <person name="Boughton B.A."/>
            <person name="Woo Y.H."/>
            <person name="Gao G."/>
            <person name="Schijlen E.G.W.M."/>
            <person name="Guo X."/>
            <person name="Momin A.A."/>
            <person name="Negrao S."/>
            <person name="Al-Babili S."/>
            <person name="Gehring C."/>
            <person name="Roessner U."/>
            <person name="Jung C."/>
            <person name="Murphy K."/>
            <person name="Arold S.T."/>
            <person name="Gojobori T."/>
            <person name="van der Linden C.G."/>
            <person name="van Loo E.N."/>
            <person name="Jellen E.N."/>
            <person name="Maughan P.J."/>
            <person name="Tester M."/>
        </authorList>
    </citation>
    <scope>NUCLEOTIDE SEQUENCE [LARGE SCALE GENOMIC DNA]</scope>
    <source>
        <strain evidence="11">cv. PI 614886</strain>
    </source>
</reference>
<feature type="transmembrane region" description="Helical" evidence="10">
    <location>
        <begin position="15"/>
        <end position="35"/>
    </location>
</feature>
<dbReference type="Pfam" id="PF03547">
    <property type="entry name" value="Mem_trans"/>
    <property type="match status" value="1"/>
</dbReference>
<keyword evidence="4" id="KW-0256">Endoplasmic reticulum</keyword>
<feature type="transmembrane region" description="Helical" evidence="10">
    <location>
        <begin position="107"/>
        <end position="127"/>
    </location>
</feature>
<dbReference type="GO" id="GO:0009734">
    <property type="term" value="P:auxin-activated signaling pathway"/>
    <property type="evidence" value="ECO:0007669"/>
    <property type="project" value="UniProtKB-KW"/>
</dbReference>
<dbReference type="PANTHER" id="PTHR31651:SF33">
    <property type="entry name" value="PROTEIN PIN-LIKES 1"/>
    <property type="match status" value="1"/>
</dbReference>
<feature type="transmembrane region" description="Helical" evidence="10">
    <location>
        <begin position="273"/>
        <end position="296"/>
    </location>
</feature>
<keyword evidence="2" id="KW-0813">Transport</keyword>